<dbReference type="SUPFAM" id="SSF53474">
    <property type="entry name" value="alpha/beta-Hydrolases"/>
    <property type="match status" value="1"/>
</dbReference>
<dbReference type="RefSeq" id="WP_168609219.1">
    <property type="nucleotide sequence ID" value="NZ_JAAZQD010000003.1"/>
</dbReference>
<name>A0A846ZLC8_9GAMM</name>
<accession>A0A846ZLC8</accession>
<dbReference type="InterPro" id="IPR005674">
    <property type="entry name" value="CocE/Ser_esterase"/>
</dbReference>
<organism evidence="4 5">
    <name type="scientific">Oleiagrimonas citrea</name>
    <dbReference type="NCBI Taxonomy" id="1665687"/>
    <lineage>
        <taxon>Bacteria</taxon>
        <taxon>Pseudomonadati</taxon>
        <taxon>Pseudomonadota</taxon>
        <taxon>Gammaproteobacteria</taxon>
        <taxon>Lysobacterales</taxon>
        <taxon>Rhodanobacteraceae</taxon>
        <taxon>Oleiagrimonas</taxon>
    </lineage>
</organism>
<dbReference type="GO" id="GO:0008239">
    <property type="term" value="F:dipeptidyl-peptidase activity"/>
    <property type="evidence" value="ECO:0007669"/>
    <property type="project" value="InterPro"/>
</dbReference>
<protein>
    <submittedName>
        <fullName evidence="4">CocE/NonD family hydrolase</fullName>
    </submittedName>
</protein>
<dbReference type="AlphaFoldDB" id="A0A846ZLC8"/>
<evidence type="ECO:0000256" key="1">
    <source>
        <dbReference type="ARBA" id="ARBA00022801"/>
    </source>
</evidence>
<dbReference type="Gene3D" id="3.40.50.1820">
    <property type="entry name" value="alpha/beta hydrolase"/>
    <property type="match status" value="1"/>
</dbReference>
<dbReference type="Proteomes" id="UP000541636">
    <property type="component" value="Unassembled WGS sequence"/>
</dbReference>
<dbReference type="SUPFAM" id="SSF49785">
    <property type="entry name" value="Galactose-binding domain-like"/>
    <property type="match status" value="1"/>
</dbReference>
<feature type="domain" description="Xaa-Pro dipeptidyl-peptidase C-terminal" evidence="3">
    <location>
        <begin position="399"/>
        <end position="648"/>
    </location>
</feature>
<evidence type="ECO:0000256" key="2">
    <source>
        <dbReference type="SAM" id="SignalP"/>
    </source>
</evidence>
<dbReference type="EMBL" id="JAAZQD010000003">
    <property type="protein sequence ID" value="NKZ39125.1"/>
    <property type="molecule type" value="Genomic_DNA"/>
</dbReference>
<dbReference type="Gene3D" id="1.10.3020.10">
    <property type="entry name" value="alpha-amino acid ester hydrolase ( Helical cap domain)"/>
    <property type="match status" value="1"/>
</dbReference>
<reference evidence="4 5" key="1">
    <citation type="journal article" date="2017" name="Int. J. Syst. Evol. Microbiol.">
        <title>Oleiagrimonas citrea sp. nov., a marine bacterium isolated from tidal flat sediment and emended description of the genus Oleiagrimonas Fang et al. 2015 and Oleiagrimonas soli.</title>
        <authorList>
            <person name="Yang S.H."/>
            <person name="Seo H.S."/>
            <person name="Seong C.N."/>
            <person name="Kwon K.K."/>
        </authorList>
    </citation>
    <scope>NUCLEOTIDE SEQUENCE [LARGE SCALE GENOMIC DNA]</scope>
    <source>
        <strain evidence="4 5">MEBiC09124</strain>
    </source>
</reference>
<dbReference type="NCBIfam" id="TIGR00976">
    <property type="entry name" value="CocE_NonD"/>
    <property type="match status" value="1"/>
</dbReference>
<dbReference type="Pfam" id="PF02129">
    <property type="entry name" value="Peptidase_S15"/>
    <property type="match status" value="1"/>
</dbReference>
<keyword evidence="5" id="KW-1185">Reference proteome</keyword>
<sequence>MRTVKALRVFVAASWIALFAAPWVPAHASTSSTKKKDDAKARRIAKREAAEKTLERMAIIDRKVMIPMRDGKRMSADIYRPKHAKGKVPVIFWRTPYNTNYWDVTQKAPGPYLEQAVTAVRHGYAFALVSERGQFFSEGTYDILGAPTTDGSDEIKWLASRPWSNGKIGTMGCSSSAEWQLGVVARNDPAYTTFNVQGFGAGVGRVGPYYEQGNWFRGGAYRMLFTEWLYYEQNPLRPMFPHNMSQADRIRAAKMYDLQPHYLDVDWEKAFWHLPVRDIIKHYGGPPGIYADHMPVATGGDMIDRTPNDPAWYKGGLWNDSMPIKKPGLWFMSWYDVSVSPNLAAYNFVRRTAPKPVANEQYAVIAPSLHCAYSLSKKHTKIGQLDVGDARFDYDKLIYAWFDHFLKGEHNGILKKQPKVMYYLLGKNVWMHAETWPPAGTTQRTFYLRSGDKASDGTLSASTVIKDLPDRFTYDPADPVGTHGGCCIGKFKQWGAVDQTPYENRKDVLVYQTAPFKKTMVATGPIDVTLYVSSDARDTDFTYKVMDVYPDGKAYNLTSNIQRMRYRNGYNKPPVWMKPGEVYEVRFQPSDIADAFLPGHRLRVEISSSDFPRFDRNLNTGGNNETGTHWVVAHNAVHHDARYPSSITFTVLPKTTVDSKH</sequence>
<feature type="signal peptide" evidence="2">
    <location>
        <begin position="1"/>
        <end position="28"/>
    </location>
</feature>
<feature type="chain" id="PRO_5032779755" evidence="2">
    <location>
        <begin position="29"/>
        <end position="661"/>
    </location>
</feature>
<dbReference type="InterPro" id="IPR008979">
    <property type="entry name" value="Galactose-bd-like_sf"/>
</dbReference>
<dbReference type="Gene3D" id="2.60.120.260">
    <property type="entry name" value="Galactose-binding domain-like"/>
    <property type="match status" value="1"/>
</dbReference>
<dbReference type="InterPro" id="IPR029058">
    <property type="entry name" value="AB_hydrolase_fold"/>
</dbReference>
<gene>
    <name evidence="4" type="ORF">HF690_09195</name>
</gene>
<proteinExistence type="predicted"/>
<comment type="caution">
    <text evidence="4">The sequence shown here is derived from an EMBL/GenBank/DDBJ whole genome shotgun (WGS) entry which is preliminary data.</text>
</comment>
<dbReference type="SMART" id="SM00939">
    <property type="entry name" value="PepX_C"/>
    <property type="match status" value="1"/>
</dbReference>
<keyword evidence="1 4" id="KW-0378">Hydrolase</keyword>
<dbReference type="InterPro" id="IPR000383">
    <property type="entry name" value="Xaa-Pro-like_dom"/>
</dbReference>
<evidence type="ECO:0000313" key="5">
    <source>
        <dbReference type="Proteomes" id="UP000541636"/>
    </source>
</evidence>
<dbReference type="InterPro" id="IPR013736">
    <property type="entry name" value="Xaa-Pro_dipept_C"/>
</dbReference>
<evidence type="ECO:0000313" key="4">
    <source>
        <dbReference type="EMBL" id="NKZ39125.1"/>
    </source>
</evidence>
<dbReference type="Pfam" id="PF08530">
    <property type="entry name" value="PepX_C"/>
    <property type="match status" value="1"/>
</dbReference>
<evidence type="ECO:0000259" key="3">
    <source>
        <dbReference type="SMART" id="SM00939"/>
    </source>
</evidence>
<keyword evidence="2" id="KW-0732">Signal</keyword>